<dbReference type="Proteomes" id="UP001487740">
    <property type="component" value="Unassembled WGS sequence"/>
</dbReference>
<keyword evidence="3" id="KW-1185">Reference proteome</keyword>
<comment type="caution">
    <text evidence="2">The sequence shown here is derived from an EMBL/GenBank/DDBJ whole genome shotgun (WGS) entry which is preliminary data.</text>
</comment>
<dbReference type="AlphaFoldDB" id="A0AAW0TJ94"/>
<protein>
    <submittedName>
        <fullName evidence="2">Uncharacterized protein</fullName>
    </submittedName>
</protein>
<proteinExistence type="predicted"/>
<evidence type="ECO:0000313" key="3">
    <source>
        <dbReference type="Proteomes" id="UP001487740"/>
    </source>
</evidence>
<dbReference type="EMBL" id="JARAKH010000030">
    <property type="protein sequence ID" value="KAK8387545.1"/>
    <property type="molecule type" value="Genomic_DNA"/>
</dbReference>
<organism evidence="2 3">
    <name type="scientific">Scylla paramamosain</name>
    <name type="common">Mud crab</name>
    <dbReference type="NCBI Taxonomy" id="85552"/>
    <lineage>
        <taxon>Eukaryota</taxon>
        <taxon>Metazoa</taxon>
        <taxon>Ecdysozoa</taxon>
        <taxon>Arthropoda</taxon>
        <taxon>Crustacea</taxon>
        <taxon>Multicrustacea</taxon>
        <taxon>Malacostraca</taxon>
        <taxon>Eumalacostraca</taxon>
        <taxon>Eucarida</taxon>
        <taxon>Decapoda</taxon>
        <taxon>Pleocyemata</taxon>
        <taxon>Brachyura</taxon>
        <taxon>Eubrachyura</taxon>
        <taxon>Portunoidea</taxon>
        <taxon>Portunidae</taxon>
        <taxon>Portuninae</taxon>
        <taxon>Scylla</taxon>
    </lineage>
</organism>
<feature type="compositionally biased region" description="Basic and acidic residues" evidence="1">
    <location>
        <begin position="54"/>
        <end position="64"/>
    </location>
</feature>
<accession>A0AAW0TJ94</accession>
<feature type="region of interest" description="Disordered" evidence="1">
    <location>
        <begin position="21"/>
        <end position="64"/>
    </location>
</feature>
<gene>
    <name evidence="2" type="ORF">O3P69_018229</name>
</gene>
<reference evidence="2 3" key="1">
    <citation type="submission" date="2023-03" db="EMBL/GenBank/DDBJ databases">
        <title>High-quality genome of Scylla paramamosain provides insights in environmental adaptation.</title>
        <authorList>
            <person name="Zhang L."/>
        </authorList>
    </citation>
    <scope>NUCLEOTIDE SEQUENCE [LARGE SCALE GENOMIC DNA]</scope>
    <source>
        <strain evidence="2">LZ_2023a</strain>
        <tissue evidence="2">Muscle</tissue>
    </source>
</reference>
<evidence type="ECO:0000256" key="1">
    <source>
        <dbReference type="SAM" id="MobiDB-lite"/>
    </source>
</evidence>
<evidence type="ECO:0000313" key="2">
    <source>
        <dbReference type="EMBL" id="KAK8387545.1"/>
    </source>
</evidence>
<name>A0AAW0TJ94_SCYPA</name>
<sequence>MAMGFGYGSGFPTLGFHTRLSPPLNNPLASPPHPRRPPASGVRAGVRQTVRQSSQHDGDKTNMKRNYYDRYKTFMMNEAVRLKERSLPCTLPGPRRPSTRVCRQLGPRRLFASSVLPGILAWRWLA</sequence>